<dbReference type="EMBL" id="CP002353">
    <property type="protein sequence ID" value="ADV63651.1"/>
    <property type="molecule type" value="Genomic_DNA"/>
</dbReference>
<evidence type="ECO:0000313" key="2">
    <source>
        <dbReference type="EMBL" id="ADV63651.1"/>
    </source>
</evidence>
<protein>
    <submittedName>
        <fullName evidence="2">Uncharacterized protein</fullName>
    </submittedName>
</protein>
<keyword evidence="3" id="KW-1185">Reference proteome</keyword>
<proteinExistence type="predicted"/>
<name>E8R3E1_ISOPI</name>
<dbReference type="KEGG" id="ipa:Isop_3086"/>
<feature type="transmembrane region" description="Helical" evidence="1">
    <location>
        <begin position="38"/>
        <end position="61"/>
    </location>
</feature>
<reference evidence="2 3" key="2">
    <citation type="journal article" date="2011" name="Stand. Genomic Sci.">
        <title>Complete genome sequence of Isosphaera pallida type strain (IS1B).</title>
        <authorList>
            <consortium name="US DOE Joint Genome Institute (JGI-PGF)"/>
            <person name="Goker M."/>
            <person name="Cleland D."/>
            <person name="Saunders E."/>
            <person name="Lapidus A."/>
            <person name="Nolan M."/>
            <person name="Lucas S."/>
            <person name="Hammon N."/>
            <person name="Deshpande S."/>
            <person name="Cheng J.F."/>
            <person name="Tapia R."/>
            <person name="Han C."/>
            <person name="Goodwin L."/>
            <person name="Pitluck S."/>
            <person name="Liolios K."/>
            <person name="Pagani I."/>
            <person name="Ivanova N."/>
            <person name="Mavromatis K."/>
            <person name="Pati A."/>
            <person name="Chen A."/>
            <person name="Palaniappan K."/>
            <person name="Land M."/>
            <person name="Hauser L."/>
            <person name="Chang Y.J."/>
            <person name="Jeffries C.D."/>
            <person name="Detter J.C."/>
            <person name="Beck B."/>
            <person name="Woyke T."/>
            <person name="Bristow J."/>
            <person name="Eisen J.A."/>
            <person name="Markowitz V."/>
            <person name="Hugenholtz P."/>
            <person name="Kyrpides N.C."/>
            <person name="Klenk H.P."/>
        </authorList>
    </citation>
    <scope>NUCLEOTIDE SEQUENCE [LARGE SCALE GENOMIC DNA]</scope>
    <source>
        <strain evidence="3">ATCC 43644 / DSM 9630 / IS1B</strain>
    </source>
</reference>
<gene>
    <name evidence="2" type="ordered locus">Isop_3086</name>
</gene>
<dbReference type="HOGENOM" id="CLU_2734617_0_0_0"/>
<keyword evidence="1" id="KW-0472">Membrane</keyword>
<sequence>MSLAVLAALIQARGIKGLRQRARLGEADANPTRPARPPLPWTTTFAMILGALWALSGLHFVMRMVWEDWRR</sequence>
<evidence type="ECO:0000256" key="1">
    <source>
        <dbReference type="SAM" id="Phobius"/>
    </source>
</evidence>
<keyword evidence="1" id="KW-1133">Transmembrane helix</keyword>
<dbReference type="Proteomes" id="UP000008631">
    <property type="component" value="Chromosome"/>
</dbReference>
<dbReference type="AlphaFoldDB" id="E8R3E1"/>
<reference key="1">
    <citation type="submission" date="2010-11" db="EMBL/GenBank/DDBJ databases">
        <title>The complete sequence of chromosome of Isophaera pallida ATCC 43644.</title>
        <authorList>
            <consortium name="US DOE Joint Genome Institute (JGI-PGF)"/>
            <person name="Lucas S."/>
            <person name="Copeland A."/>
            <person name="Lapidus A."/>
            <person name="Bruce D."/>
            <person name="Goodwin L."/>
            <person name="Pitluck S."/>
            <person name="Kyrpides N."/>
            <person name="Mavromatis K."/>
            <person name="Pagani I."/>
            <person name="Ivanova N."/>
            <person name="Saunders E."/>
            <person name="Brettin T."/>
            <person name="Detter J.C."/>
            <person name="Han C."/>
            <person name="Tapia R."/>
            <person name="Land M."/>
            <person name="Hauser L."/>
            <person name="Markowitz V."/>
            <person name="Cheng J.-F."/>
            <person name="Hugenholtz P."/>
            <person name="Woyke T."/>
            <person name="Wu D."/>
            <person name="Eisen J.A."/>
        </authorList>
    </citation>
    <scope>NUCLEOTIDE SEQUENCE</scope>
    <source>
        <strain>ATCC 43644</strain>
    </source>
</reference>
<evidence type="ECO:0000313" key="3">
    <source>
        <dbReference type="Proteomes" id="UP000008631"/>
    </source>
</evidence>
<dbReference type="RefSeq" id="WP_013565939.1">
    <property type="nucleotide sequence ID" value="NC_014962.1"/>
</dbReference>
<accession>E8R3E1</accession>
<dbReference type="STRING" id="575540.Isop_3086"/>
<organism evidence="2 3">
    <name type="scientific">Isosphaera pallida (strain ATCC 43644 / DSM 9630 / IS1B)</name>
    <dbReference type="NCBI Taxonomy" id="575540"/>
    <lineage>
        <taxon>Bacteria</taxon>
        <taxon>Pseudomonadati</taxon>
        <taxon>Planctomycetota</taxon>
        <taxon>Planctomycetia</taxon>
        <taxon>Isosphaerales</taxon>
        <taxon>Isosphaeraceae</taxon>
        <taxon>Isosphaera</taxon>
    </lineage>
</organism>
<dbReference type="InParanoid" id="E8R3E1"/>
<keyword evidence="1" id="KW-0812">Transmembrane</keyword>